<dbReference type="RefSeq" id="WP_067774387.1">
    <property type="nucleotide sequence ID" value="NZ_LIGX01000018.1"/>
</dbReference>
<dbReference type="Proteomes" id="UP000176204">
    <property type="component" value="Chromosome I"/>
</dbReference>
<accession>A0A1C7PD16</accession>
<dbReference type="STRING" id="1679444.PYTT_1611"/>
<keyword evidence="2" id="KW-1185">Reference proteome</keyword>
<organism evidence="1 2">
    <name type="scientific">Akkermansia glycaniphila</name>
    <dbReference type="NCBI Taxonomy" id="1679444"/>
    <lineage>
        <taxon>Bacteria</taxon>
        <taxon>Pseudomonadati</taxon>
        <taxon>Verrucomicrobiota</taxon>
        <taxon>Verrucomicrobiia</taxon>
        <taxon>Verrucomicrobiales</taxon>
        <taxon>Akkermansiaceae</taxon>
        <taxon>Akkermansia</taxon>
    </lineage>
</organism>
<dbReference type="OrthoDB" id="5868871at2"/>
<dbReference type="KEGG" id="agl:PYTT_1611"/>
<evidence type="ECO:0000313" key="1">
    <source>
        <dbReference type="EMBL" id="SEH90788.1"/>
    </source>
</evidence>
<name>A0A1C7PD16_9BACT</name>
<evidence type="ECO:0000313" key="2">
    <source>
        <dbReference type="Proteomes" id="UP000176204"/>
    </source>
</evidence>
<reference evidence="2" key="1">
    <citation type="submission" date="2016-09" db="EMBL/GenBank/DDBJ databases">
        <authorList>
            <person name="Koehorst J."/>
        </authorList>
    </citation>
    <scope>NUCLEOTIDE SEQUENCE [LARGE SCALE GENOMIC DNA]</scope>
</reference>
<protein>
    <submittedName>
        <fullName evidence="1">Uncharacterized protein</fullName>
    </submittedName>
</protein>
<dbReference type="AlphaFoldDB" id="A0A1C7PD16"/>
<sequence>MNARVSAGNRPPGRPRKYDEALAERLCGAIADGLSLTRAAVLCGVGATSVRRWLAAVPEFRARYACACELRLLLLEEKLLDLCEEGHDAAGDSEGGGARLRAVKLEIDTIKWQLSKLLPRQCGAKAAGEAPGACEGATVSERVDREELAAFAEMLAAARARIGEG</sequence>
<gene>
    <name evidence="1" type="ORF">PYTT_1611</name>
</gene>
<dbReference type="Gene3D" id="1.10.10.60">
    <property type="entry name" value="Homeodomain-like"/>
    <property type="match status" value="1"/>
</dbReference>
<dbReference type="Pfam" id="PF20901">
    <property type="entry name" value="Sf6_terminase"/>
    <property type="match status" value="1"/>
</dbReference>
<proteinExistence type="predicted"/>
<dbReference type="EMBL" id="LT629973">
    <property type="protein sequence ID" value="SEH90788.1"/>
    <property type="molecule type" value="Genomic_DNA"/>
</dbReference>
<dbReference type="InterPro" id="IPR048683">
    <property type="entry name" value="Sf6_terminase"/>
</dbReference>